<dbReference type="CDD" id="cd19607">
    <property type="entry name" value="GTA_TIM-barrel-like"/>
    <property type="match status" value="1"/>
</dbReference>
<organism evidence="5 6">
    <name type="scientific">Pelagovum pacificum</name>
    <dbReference type="NCBI Taxonomy" id="2588711"/>
    <lineage>
        <taxon>Bacteria</taxon>
        <taxon>Pseudomonadati</taxon>
        <taxon>Pseudomonadota</taxon>
        <taxon>Alphaproteobacteria</taxon>
        <taxon>Rhodobacterales</taxon>
        <taxon>Paracoccaceae</taxon>
        <taxon>Pelagovum</taxon>
    </lineage>
</organism>
<evidence type="ECO:0000313" key="6">
    <source>
        <dbReference type="Proteomes" id="UP000314011"/>
    </source>
</evidence>
<protein>
    <submittedName>
        <fullName evidence="5">Host specificity protein</fullName>
    </submittedName>
</protein>
<feature type="domain" description="Tip attachment protein J" evidence="3">
    <location>
        <begin position="803"/>
        <end position="965"/>
    </location>
</feature>
<dbReference type="OrthoDB" id="8445115at2"/>
<dbReference type="InterPro" id="IPR056490">
    <property type="entry name" value="Rcc01698_C"/>
</dbReference>
<keyword evidence="6" id="KW-1185">Reference proteome</keyword>
<dbReference type="EMBL" id="VFFF01000001">
    <property type="protein sequence ID" value="TNY31961.1"/>
    <property type="molecule type" value="Genomic_DNA"/>
</dbReference>
<feature type="domain" description="GTA TIM-barrel-like" evidence="2">
    <location>
        <begin position="449"/>
        <end position="742"/>
    </location>
</feature>
<comment type="caution">
    <text evidence="5">The sequence shown here is derived from an EMBL/GenBank/DDBJ whole genome shotgun (WGS) entry which is preliminary data.</text>
</comment>
<dbReference type="Pfam" id="PF13550">
    <property type="entry name" value="Phage-tail_3"/>
    <property type="match status" value="1"/>
</dbReference>
<dbReference type="InterPro" id="IPR025195">
    <property type="entry name" value="GTA_TIM_dom"/>
</dbReference>
<feature type="domain" description="Rcc01698-like C-terminal" evidence="4">
    <location>
        <begin position="1055"/>
        <end position="1155"/>
    </location>
</feature>
<dbReference type="InterPro" id="IPR032876">
    <property type="entry name" value="J_dom"/>
</dbReference>
<name>A0A5C5GDA3_9RHOB</name>
<proteinExistence type="predicted"/>
<dbReference type="Proteomes" id="UP000314011">
    <property type="component" value="Unassembled WGS sequence"/>
</dbReference>
<reference evidence="5 6" key="1">
    <citation type="submission" date="2019-06" db="EMBL/GenBank/DDBJ databases">
        <title>Genome of new Rhodobacteraceae sp. SM1903.</title>
        <authorList>
            <person name="Ren X."/>
        </authorList>
    </citation>
    <scope>NUCLEOTIDE SEQUENCE [LARGE SCALE GENOMIC DNA]</scope>
    <source>
        <strain evidence="5 6">SM1903</strain>
    </source>
</reference>
<evidence type="ECO:0000259" key="3">
    <source>
        <dbReference type="Pfam" id="PF13550"/>
    </source>
</evidence>
<sequence length="1311" mass="141434">MATIVLGAAGMAVGGSLGGTVLGLSGATWGRAVGATAGRMLDTRVLGQGSETVETARVDRFRLTGASEGAPVGRVYGRARVAGQVIWASRFREQDSSTTTGGGGKGAPRQPEVTTVDYSYSVSLAVAVCEGEITSIGRIWADGREVPAHMLDMRVYKGSEDQLPDPNIEAVEGAGRAPAYRGIAYVLFEELALGQFGNRVPSFSFEVSRPAGPEDASDIDPPDIARAIRGVAMMPGSGEYALATDPVTVNAGFGRSRLPNVNTSSGEADFVTSFRALADELPNCGSVSLIVSWFGDDLRCGTCRLRPMVEHHDEDGDMPWTVSALDRASAEVVPYVEGAPVCGGTPTDQSVIQSIRHMKDAGQSIVFYPFILMDQLARNSLPDPWTGEIGQPALPWRGRITLSAAPGQAGSPDRTATAAAEVAAFFGTAAPGDFEPGTDTVAYTGPAEWSYRRFILHYAHLCALAGGVDAFCIGSEMRGLTQIRDAAGFPAVDALRQLAADVRTILGSEVKIGYAADWSEYHGYQPDGTGDKYFNIDPLWADSNVDFVGIDNYMPLADWRDGSGHADAHWGSIYNLDYLRANVAGGEGFDWYYASDAHRDAQIRTPITDFYGEPFTWRYKDLAGWWDNYHHDRIDGERAPEPSAWEPGMKPIWFTEFGCGAVDKGANQPNKFVDPKSSESALPYYSNGYRDAFMQMQYLRALIGYYSDPANNPVSIYTGKRMLDMDRAHAWSWDARPWPAFPGRTDVWSDGANHEFGHWLTGRTAHRPLAQVVEALCREAGVQGVDTKELYGLVRGYTLGQVGTIRAALQPLMLAHGFDAMEREGRLVFRTRDGEADGTVTTETLALLPDQPELIERTREGEAEMTGRVRIGFIESGGNYAAACAEAIHPRDSSRAVSGTDLDMAMTRGEGQALAERMLAEARVARDHLRFALPPSGRAFGPGDVVRVEDNGKATGLYRIDRAEDGLERTVEAVRVEPEIYRARDPGSALRSLPPPAVPLPVEGLFLDLPLIRGDEVPHAPWFASVADPWPGPVALYQSAGGGDFTLDQVVPRPAVVGVTDTVLESARPGIWDRGPALRVTVLQGALASVSEAEVLAGANLAAIGDGTPDGWELFQFAHATLVAPGVWDLTLRLRGQGGSDGIMPASWPAGSLFVLMTSRVRQVGLPLSARETGRTLRWGPADRPLDHPSYREAVHAFAGNGLRPYPVCHFRRRPEGSGLRLSWVRRTRIDGDGWAGPDVPLGDEREAYSVTLAVEGATVRSLEVTSPHYDWDAAAMLADGAAPGLEVALTVAQVSDRFGPGPARTWYFTV</sequence>
<gene>
    <name evidence="5" type="ORF">FHY64_01255</name>
</gene>
<dbReference type="Gene3D" id="3.20.20.80">
    <property type="entry name" value="Glycosidases"/>
    <property type="match status" value="1"/>
</dbReference>
<evidence type="ECO:0000256" key="1">
    <source>
        <dbReference type="SAM" id="MobiDB-lite"/>
    </source>
</evidence>
<feature type="region of interest" description="Disordered" evidence="1">
    <location>
        <begin position="92"/>
        <end position="111"/>
    </location>
</feature>
<dbReference type="Pfam" id="PF13547">
    <property type="entry name" value="GTA_TIM"/>
    <property type="match status" value="1"/>
</dbReference>
<evidence type="ECO:0000259" key="2">
    <source>
        <dbReference type="Pfam" id="PF13547"/>
    </source>
</evidence>
<accession>A0A5C5GDA3</accession>
<dbReference type="RefSeq" id="WP_140192642.1">
    <property type="nucleotide sequence ID" value="NZ_CP065915.1"/>
</dbReference>
<evidence type="ECO:0000313" key="5">
    <source>
        <dbReference type="EMBL" id="TNY31961.1"/>
    </source>
</evidence>
<evidence type="ECO:0000259" key="4">
    <source>
        <dbReference type="Pfam" id="PF23666"/>
    </source>
</evidence>
<dbReference type="Pfam" id="PF23666">
    <property type="entry name" value="Rcc01698_C"/>
    <property type="match status" value="1"/>
</dbReference>